<evidence type="ECO:0000313" key="3">
    <source>
        <dbReference type="EMBL" id="MBP1854349.1"/>
    </source>
</evidence>
<accession>A0ABS4E8T8</accession>
<keyword evidence="4" id="KW-1185">Reference proteome</keyword>
<evidence type="ECO:0000313" key="4">
    <source>
        <dbReference type="Proteomes" id="UP000767291"/>
    </source>
</evidence>
<proteinExistence type="predicted"/>
<evidence type="ECO:0000256" key="2">
    <source>
        <dbReference type="SAM" id="Coils"/>
    </source>
</evidence>
<feature type="coiled-coil region" evidence="2">
    <location>
        <begin position="291"/>
        <end position="325"/>
    </location>
</feature>
<dbReference type="RefSeq" id="WP_327786916.1">
    <property type="nucleotide sequence ID" value="NZ_JAGGJX010000001.1"/>
</dbReference>
<dbReference type="Gene3D" id="1.25.40.10">
    <property type="entry name" value="Tetratricopeptide repeat domain"/>
    <property type="match status" value="2"/>
</dbReference>
<organism evidence="3 4">
    <name type="scientific">Metaclostridioides mangenotii</name>
    <dbReference type="NCBI Taxonomy" id="1540"/>
    <lineage>
        <taxon>Bacteria</taxon>
        <taxon>Bacillati</taxon>
        <taxon>Bacillota</taxon>
        <taxon>Clostridia</taxon>
        <taxon>Peptostreptococcales</taxon>
        <taxon>Peptostreptococcaceae</taxon>
        <taxon>Metaclostridioides</taxon>
    </lineage>
</organism>
<gene>
    <name evidence="3" type="ORF">J2Z43_000739</name>
</gene>
<feature type="repeat" description="TPR" evidence="1">
    <location>
        <begin position="424"/>
        <end position="457"/>
    </location>
</feature>
<name>A0ABS4E8T8_9FIRM</name>
<dbReference type="InterPro" id="IPR011990">
    <property type="entry name" value="TPR-like_helical_dom_sf"/>
</dbReference>
<dbReference type="InterPro" id="IPR019734">
    <property type="entry name" value="TPR_rpt"/>
</dbReference>
<dbReference type="Proteomes" id="UP000767291">
    <property type="component" value="Unassembled WGS sequence"/>
</dbReference>
<dbReference type="EMBL" id="JAGGJX010000001">
    <property type="protein sequence ID" value="MBP1854349.1"/>
    <property type="molecule type" value="Genomic_DNA"/>
</dbReference>
<dbReference type="Pfam" id="PF13174">
    <property type="entry name" value="TPR_6"/>
    <property type="match status" value="2"/>
</dbReference>
<reference evidence="3 4" key="1">
    <citation type="submission" date="2021-03" db="EMBL/GenBank/DDBJ databases">
        <title>Genomic Encyclopedia of Type Strains, Phase IV (KMG-IV): sequencing the most valuable type-strain genomes for metagenomic binning, comparative biology and taxonomic classification.</title>
        <authorList>
            <person name="Goeker M."/>
        </authorList>
    </citation>
    <scope>NUCLEOTIDE SEQUENCE [LARGE SCALE GENOMIC DNA]</scope>
    <source>
        <strain evidence="3 4">DSM 1289</strain>
    </source>
</reference>
<sequence length="471" mass="55031">MIEILGIDIIADIKKMQPKELDISLIEVNEDLTFFKVKNEEEDKLSRILLESLITENIKKETLDSLEFTASDDIREISDEKILKSYELYNNALSLASANYITGAERLIDKAYKIYNRDVDILNLRGIIKLLKCDFSQSFNSFYISSAYKDVSISKKYIDIFTSDEFEVFLERYNHAARFINEGLNYEAIEILENLIEEEPEFLNPYVMLSLMFNKVDKYEKSNLVLDKLRFIDIDNEVVQKRSLDIEREEDQKINAVSKYKSDKKSDNKTWNSPKLAIGISIVALLAIVFVYNNNSKIDDLNNKLEKKEAKLSMLEDKVNKGNGDKEAKKVTDKEADKEISKKLSNKDEDDLFENAFKLRKVEDYEGAINYFQKIVDNGNRKKYISESMYQLAVLNSKIKNDDEAIKYYKKYINTYSKNDTYYDDSYYELGMMYYKNGDLKNAKKTFYSLKSEVPDSMYNNSKIKEILKEN</sequence>
<dbReference type="SMART" id="SM00028">
    <property type="entry name" value="TPR"/>
    <property type="match status" value="3"/>
</dbReference>
<keyword evidence="2" id="KW-0175">Coiled coil</keyword>
<keyword evidence="1" id="KW-0802">TPR repeat</keyword>
<protein>
    <submittedName>
        <fullName evidence="3">TolA-binding protein</fullName>
    </submittedName>
</protein>
<comment type="caution">
    <text evidence="3">The sequence shown here is derived from an EMBL/GenBank/DDBJ whole genome shotgun (WGS) entry which is preliminary data.</text>
</comment>
<dbReference type="SUPFAM" id="SSF48452">
    <property type="entry name" value="TPR-like"/>
    <property type="match status" value="2"/>
</dbReference>
<evidence type="ECO:0000256" key="1">
    <source>
        <dbReference type="PROSITE-ProRule" id="PRU00339"/>
    </source>
</evidence>
<dbReference type="PROSITE" id="PS50005">
    <property type="entry name" value="TPR"/>
    <property type="match status" value="1"/>
</dbReference>